<dbReference type="OrthoDB" id="6525608at2759"/>
<sequence>IPTIFPNLPSYLSTAPANKRKSPQKKPDNFICTKRPKLHLLAIDSTKATGNTQVQYSETSRLNFKLLLDHRDKIHKPDNKWTCGLLPNHIYYVRWELGSEKKITIDENLKIQYFKSTGYLARKANRFTKCKKCLSSLRNNCLSSSRDKLLDMRSKGNLIHSSNNLFSLISILEKSTLEALKNEEFNMNTLLTITEMIEQGDSIQLVGCVDHKEEFSKAIVRFFLIMRMCFIVKRANFCNYSKKMTKQLIPKGSGVVKRLIDKIFNRTEMAQKYKPVIQSYVKQRLLIRMKYFNLHAASLAKK</sequence>
<keyword evidence="2" id="KW-1185">Reference proteome</keyword>
<evidence type="ECO:0000313" key="2">
    <source>
        <dbReference type="Proteomes" id="UP000478052"/>
    </source>
</evidence>
<gene>
    <name evidence="1" type="ORF">FWK35_00034955</name>
</gene>
<evidence type="ECO:0000313" key="1">
    <source>
        <dbReference type="EMBL" id="KAF0703798.1"/>
    </source>
</evidence>
<feature type="non-terminal residue" evidence="1">
    <location>
        <position position="1"/>
    </location>
</feature>
<feature type="non-terminal residue" evidence="1">
    <location>
        <position position="302"/>
    </location>
</feature>
<comment type="caution">
    <text evidence="1">The sequence shown here is derived from an EMBL/GenBank/DDBJ whole genome shotgun (WGS) entry which is preliminary data.</text>
</comment>
<dbReference type="AlphaFoldDB" id="A0A6G0VP17"/>
<dbReference type="EMBL" id="VUJU01013753">
    <property type="protein sequence ID" value="KAF0703798.1"/>
    <property type="molecule type" value="Genomic_DNA"/>
</dbReference>
<reference evidence="1 2" key="1">
    <citation type="submission" date="2019-08" db="EMBL/GenBank/DDBJ databases">
        <title>Whole genome of Aphis craccivora.</title>
        <authorList>
            <person name="Voronova N.V."/>
            <person name="Shulinski R.S."/>
            <person name="Bandarenka Y.V."/>
            <person name="Zhorov D.G."/>
            <person name="Warner D."/>
        </authorList>
    </citation>
    <scope>NUCLEOTIDE SEQUENCE [LARGE SCALE GENOMIC DNA]</scope>
    <source>
        <strain evidence="1">180601</strain>
        <tissue evidence="1">Whole Body</tissue>
    </source>
</reference>
<organism evidence="1 2">
    <name type="scientific">Aphis craccivora</name>
    <name type="common">Cowpea aphid</name>
    <dbReference type="NCBI Taxonomy" id="307492"/>
    <lineage>
        <taxon>Eukaryota</taxon>
        <taxon>Metazoa</taxon>
        <taxon>Ecdysozoa</taxon>
        <taxon>Arthropoda</taxon>
        <taxon>Hexapoda</taxon>
        <taxon>Insecta</taxon>
        <taxon>Pterygota</taxon>
        <taxon>Neoptera</taxon>
        <taxon>Paraneoptera</taxon>
        <taxon>Hemiptera</taxon>
        <taxon>Sternorrhyncha</taxon>
        <taxon>Aphidomorpha</taxon>
        <taxon>Aphidoidea</taxon>
        <taxon>Aphididae</taxon>
        <taxon>Aphidini</taxon>
        <taxon>Aphis</taxon>
        <taxon>Aphis</taxon>
    </lineage>
</organism>
<name>A0A6G0VP17_APHCR</name>
<accession>A0A6G0VP17</accession>
<protein>
    <submittedName>
        <fullName evidence="1">THAP domain-containing protein 1-like</fullName>
    </submittedName>
</protein>
<proteinExistence type="predicted"/>
<dbReference type="Proteomes" id="UP000478052">
    <property type="component" value="Unassembled WGS sequence"/>
</dbReference>